<organism evidence="2 3">
    <name type="scientific">Loigolactobacillus rennini DSM 20253</name>
    <dbReference type="NCBI Taxonomy" id="1423796"/>
    <lineage>
        <taxon>Bacteria</taxon>
        <taxon>Bacillati</taxon>
        <taxon>Bacillota</taxon>
        <taxon>Bacilli</taxon>
        <taxon>Lactobacillales</taxon>
        <taxon>Lactobacillaceae</taxon>
        <taxon>Loigolactobacillus</taxon>
    </lineage>
</organism>
<dbReference type="Pfam" id="PF20441">
    <property type="entry name" value="TerL_nuclease"/>
    <property type="match status" value="1"/>
</dbReference>
<accession>A0A0R2CND9</accession>
<dbReference type="GO" id="GO:0004519">
    <property type="term" value="F:endonuclease activity"/>
    <property type="evidence" value="ECO:0007669"/>
    <property type="project" value="InterPro"/>
</dbReference>
<dbReference type="InterPro" id="IPR046462">
    <property type="entry name" value="TerL_nuclease"/>
</dbReference>
<evidence type="ECO:0000259" key="1">
    <source>
        <dbReference type="Pfam" id="PF20441"/>
    </source>
</evidence>
<gene>
    <name evidence="2" type="ORF">FC24_GL000544</name>
</gene>
<name>A0A0R2CND9_9LACO</name>
<feature type="domain" description="Terminase large subunit-like endonuclease" evidence="1">
    <location>
        <begin position="9"/>
        <end position="61"/>
    </location>
</feature>
<dbReference type="PATRIC" id="fig|1423796.3.peg.560"/>
<sequence length="75" mass="8555">MDFKLSTINGDIKHAKNPLLDIAIKNAVAKDTNDSIMIEKKKNREKIDPLMATIFAFVIASDYEWNVETNMPLFI</sequence>
<protein>
    <recommendedName>
        <fullName evidence="1">Terminase large subunit-like endonuclease domain-containing protein</fullName>
    </recommendedName>
</protein>
<evidence type="ECO:0000313" key="2">
    <source>
        <dbReference type="EMBL" id="KRM93048.1"/>
    </source>
</evidence>
<proteinExistence type="predicted"/>
<keyword evidence="3" id="KW-1185">Reference proteome</keyword>
<evidence type="ECO:0000313" key="3">
    <source>
        <dbReference type="Proteomes" id="UP000051638"/>
    </source>
</evidence>
<comment type="caution">
    <text evidence="2">The sequence shown here is derived from an EMBL/GenBank/DDBJ whole genome shotgun (WGS) entry which is preliminary data.</text>
</comment>
<dbReference type="AlphaFoldDB" id="A0A0R2CND9"/>
<reference evidence="2 3" key="1">
    <citation type="journal article" date="2015" name="Genome Announc.">
        <title>Expanding the biotechnology potential of lactobacilli through comparative genomics of 213 strains and associated genera.</title>
        <authorList>
            <person name="Sun Z."/>
            <person name="Harris H.M."/>
            <person name="McCann A."/>
            <person name="Guo C."/>
            <person name="Argimon S."/>
            <person name="Zhang W."/>
            <person name="Yang X."/>
            <person name="Jeffery I.B."/>
            <person name="Cooney J.C."/>
            <person name="Kagawa T.F."/>
            <person name="Liu W."/>
            <person name="Song Y."/>
            <person name="Salvetti E."/>
            <person name="Wrobel A."/>
            <person name="Rasinkangas P."/>
            <person name="Parkhill J."/>
            <person name="Rea M.C."/>
            <person name="O'Sullivan O."/>
            <person name="Ritari J."/>
            <person name="Douillard F.P."/>
            <person name="Paul Ross R."/>
            <person name="Yang R."/>
            <person name="Briner A.E."/>
            <person name="Felis G.E."/>
            <person name="de Vos W.M."/>
            <person name="Barrangou R."/>
            <person name="Klaenhammer T.R."/>
            <person name="Caufield P.W."/>
            <person name="Cui Y."/>
            <person name="Zhang H."/>
            <person name="O'Toole P.W."/>
        </authorList>
    </citation>
    <scope>NUCLEOTIDE SEQUENCE [LARGE SCALE GENOMIC DNA]</scope>
    <source>
        <strain evidence="2 3">DSM 20253</strain>
    </source>
</reference>
<dbReference type="EMBL" id="AYYI01000100">
    <property type="protein sequence ID" value="KRM93048.1"/>
    <property type="molecule type" value="Genomic_DNA"/>
</dbReference>
<dbReference type="Proteomes" id="UP000051638">
    <property type="component" value="Unassembled WGS sequence"/>
</dbReference>
<dbReference type="STRING" id="1423796.FC24_GL000544"/>